<evidence type="ECO:0000256" key="2">
    <source>
        <dbReference type="SAM" id="MobiDB-lite"/>
    </source>
</evidence>
<feature type="compositionally biased region" description="Polar residues" evidence="2">
    <location>
        <begin position="14"/>
        <end position="23"/>
    </location>
</feature>
<reference evidence="3" key="1">
    <citation type="journal article" date="2022" name="bioRxiv">
        <title>Sequencing and chromosome-scale assembly of the giantPleurodeles waltlgenome.</title>
        <authorList>
            <person name="Brown T."/>
            <person name="Elewa A."/>
            <person name="Iarovenko S."/>
            <person name="Subramanian E."/>
            <person name="Araus A.J."/>
            <person name="Petzold A."/>
            <person name="Susuki M."/>
            <person name="Suzuki K.-i.T."/>
            <person name="Hayashi T."/>
            <person name="Toyoda A."/>
            <person name="Oliveira C."/>
            <person name="Osipova E."/>
            <person name="Leigh N.D."/>
            <person name="Simon A."/>
            <person name="Yun M.H."/>
        </authorList>
    </citation>
    <scope>NUCLEOTIDE SEQUENCE</scope>
    <source>
        <strain evidence="3">20211129_DDA</strain>
        <tissue evidence="3">Liver</tissue>
    </source>
</reference>
<keyword evidence="4" id="KW-1185">Reference proteome</keyword>
<proteinExistence type="predicted"/>
<name>A0AAV7KUE6_PLEWA</name>
<accession>A0AAV7KUE6</accession>
<feature type="coiled-coil region" evidence="1">
    <location>
        <begin position="98"/>
        <end position="125"/>
    </location>
</feature>
<sequence length="151" mass="16824">MGKPKNVRQAALATDSSDAQLPSLNNSTHALQRLDAILHSHSSQFDKILQAILDTKTSLESRIDAVAQDVTIRRADHRKLSGKVGETESEMAALRPSVQDLRSQMKQLATEVATLQRRAEDTEGRSRRNSVLFMGFPERIEDPSAELFLEQ</sequence>
<feature type="region of interest" description="Disordered" evidence="2">
    <location>
        <begin position="1"/>
        <end position="23"/>
    </location>
</feature>
<evidence type="ECO:0000313" key="4">
    <source>
        <dbReference type="Proteomes" id="UP001066276"/>
    </source>
</evidence>
<organism evidence="3 4">
    <name type="scientific">Pleurodeles waltl</name>
    <name type="common">Iberian ribbed newt</name>
    <dbReference type="NCBI Taxonomy" id="8319"/>
    <lineage>
        <taxon>Eukaryota</taxon>
        <taxon>Metazoa</taxon>
        <taxon>Chordata</taxon>
        <taxon>Craniata</taxon>
        <taxon>Vertebrata</taxon>
        <taxon>Euteleostomi</taxon>
        <taxon>Amphibia</taxon>
        <taxon>Batrachia</taxon>
        <taxon>Caudata</taxon>
        <taxon>Salamandroidea</taxon>
        <taxon>Salamandridae</taxon>
        <taxon>Pleurodelinae</taxon>
        <taxon>Pleurodeles</taxon>
    </lineage>
</organism>
<comment type="caution">
    <text evidence="3">The sequence shown here is derived from an EMBL/GenBank/DDBJ whole genome shotgun (WGS) entry which is preliminary data.</text>
</comment>
<evidence type="ECO:0000313" key="3">
    <source>
        <dbReference type="EMBL" id="KAJ1081929.1"/>
    </source>
</evidence>
<dbReference type="AlphaFoldDB" id="A0AAV7KUE6"/>
<dbReference type="Proteomes" id="UP001066276">
    <property type="component" value="Chromosome 12"/>
</dbReference>
<evidence type="ECO:0000256" key="1">
    <source>
        <dbReference type="SAM" id="Coils"/>
    </source>
</evidence>
<gene>
    <name evidence="3" type="ORF">NDU88_002101</name>
</gene>
<dbReference type="EMBL" id="JANPWB010000016">
    <property type="protein sequence ID" value="KAJ1081929.1"/>
    <property type="molecule type" value="Genomic_DNA"/>
</dbReference>
<dbReference type="Gene3D" id="1.20.5.340">
    <property type="match status" value="1"/>
</dbReference>
<protein>
    <submittedName>
        <fullName evidence="3">Uncharacterized protein</fullName>
    </submittedName>
</protein>
<keyword evidence="1" id="KW-0175">Coiled coil</keyword>